<protein>
    <submittedName>
        <fullName evidence="1">Uncharacterized protein</fullName>
    </submittedName>
</protein>
<gene>
    <name evidence="1" type="ORF">CSA56_03935</name>
</gene>
<sequence length="85" mass="9921">MKILRLFVIVRTKSIALTAIGENSGAKVVDNFFMTITGRRRIYKKNIFFKKFMAHCFQKSVSINTDVTFFCLSNKELSFFFTYIS</sequence>
<accession>A0A2G6KIM5</accession>
<dbReference type="Proteomes" id="UP000230821">
    <property type="component" value="Unassembled WGS sequence"/>
</dbReference>
<dbReference type="AlphaFoldDB" id="A0A2G6KIM5"/>
<dbReference type="EMBL" id="PDSK01000041">
    <property type="protein sequence ID" value="PIE35504.1"/>
    <property type="molecule type" value="Genomic_DNA"/>
</dbReference>
<evidence type="ECO:0000313" key="2">
    <source>
        <dbReference type="Proteomes" id="UP000230821"/>
    </source>
</evidence>
<organism evidence="1 2">
    <name type="scientific">candidate division KSB3 bacterium</name>
    <dbReference type="NCBI Taxonomy" id="2044937"/>
    <lineage>
        <taxon>Bacteria</taxon>
        <taxon>candidate division KSB3</taxon>
    </lineage>
</organism>
<comment type="caution">
    <text evidence="1">The sequence shown here is derived from an EMBL/GenBank/DDBJ whole genome shotgun (WGS) entry which is preliminary data.</text>
</comment>
<evidence type="ECO:0000313" key="1">
    <source>
        <dbReference type="EMBL" id="PIE35504.1"/>
    </source>
</evidence>
<reference evidence="1 2" key="1">
    <citation type="submission" date="2017-10" db="EMBL/GenBank/DDBJ databases">
        <title>Novel microbial diversity and functional potential in the marine mammal oral microbiome.</title>
        <authorList>
            <person name="Dudek N.K."/>
            <person name="Sun C.L."/>
            <person name="Burstein D."/>
            <person name="Kantor R.S."/>
            <person name="Aliaga Goltsman D.S."/>
            <person name="Bik E.M."/>
            <person name="Thomas B.C."/>
            <person name="Banfield J.F."/>
            <person name="Relman D.A."/>
        </authorList>
    </citation>
    <scope>NUCLEOTIDE SEQUENCE [LARGE SCALE GENOMIC DNA]</scope>
    <source>
        <strain evidence="1">DOLJORAL78_47_16</strain>
    </source>
</reference>
<name>A0A2G6KIM5_9BACT</name>
<proteinExistence type="predicted"/>